<evidence type="ECO:0000313" key="2">
    <source>
        <dbReference type="Proteomes" id="UP001228905"/>
    </source>
</evidence>
<dbReference type="Proteomes" id="UP001228905">
    <property type="component" value="Unassembled WGS sequence"/>
</dbReference>
<sequence length="134" mass="14123">MSLIAIRGALETALGAMTPALATAWENRGFEPSPGTPYQRATLIMAMPDDAEIGGRHAERGFLQVDLCYPPGAGSGAAAGRAALIKAGFRKGTSLTASGVLVLITATPQVLPHHIDAERYVLPMRIPFRAQVQD</sequence>
<keyword evidence="2" id="KW-1185">Reference proteome</keyword>
<organism evidence="1 2">
    <name type="scientific">Caulobacter ginsengisoli</name>
    <dbReference type="NCBI Taxonomy" id="400775"/>
    <lineage>
        <taxon>Bacteria</taxon>
        <taxon>Pseudomonadati</taxon>
        <taxon>Pseudomonadota</taxon>
        <taxon>Alphaproteobacteria</taxon>
        <taxon>Caulobacterales</taxon>
        <taxon>Caulobacteraceae</taxon>
        <taxon>Caulobacter</taxon>
    </lineage>
</organism>
<accession>A0ABU0IN93</accession>
<protein>
    <recommendedName>
        <fullName evidence="3">DUF3168 domain-containing protein</fullName>
    </recommendedName>
</protein>
<dbReference type="EMBL" id="JAUSVS010000001">
    <property type="protein sequence ID" value="MDQ0462628.1"/>
    <property type="molecule type" value="Genomic_DNA"/>
</dbReference>
<dbReference type="Gene3D" id="3.30.2000.20">
    <property type="match status" value="1"/>
</dbReference>
<name>A0ABU0IN93_9CAUL</name>
<proteinExistence type="predicted"/>
<reference evidence="1 2" key="1">
    <citation type="submission" date="2023-07" db="EMBL/GenBank/DDBJ databases">
        <title>Genomic Encyclopedia of Type Strains, Phase IV (KMG-IV): sequencing the most valuable type-strain genomes for metagenomic binning, comparative biology and taxonomic classification.</title>
        <authorList>
            <person name="Goeker M."/>
        </authorList>
    </citation>
    <scope>NUCLEOTIDE SEQUENCE [LARGE SCALE GENOMIC DNA]</scope>
    <source>
        <strain evidence="1 2">DSM 18695</strain>
    </source>
</reference>
<dbReference type="InterPro" id="IPR025395">
    <property type="entry name" value="Phage_tail_terminator-like"/>
</dbReference>
<evidence type="ECO:0008006" key="3">
    <source>
        <dbReference type="Google" id="ProtNLM"/>
    </source>
</evidence>
<evidence type="ECO:0000313" key="1">
    <source>
        <dbReference type="EMBL" id="MDQ0462628.1"/>
    </source>
</evidence>
<dbReference type="Pfam" id="PF13554">
    <property type="entry name" value="Phage_tail_terminator_5"/>
    <property type="match status" value="1"/>
</dbReference>
<comment type="caution">
    <text evidence="1">The sequence shown here is derived from an EMBL/GenBank/DDBJ whole genome shotgun (WGS) entry which is preliminary data.</text>
</comment>
<gene>
    <name evidence="1" type="ORF">QO010_000376</name>
</gene>
<dbReference type="RefSeq" id="WP_307345203.1">
    <property type="nucleotide sequence ID" value="NZ_JAUSVS010000001.1"/>
</dbReference>